<keyword evidence="4" id="KW-0646">Protease inhibitor</keyword>
<keyword evidence="10" id="KW-1185">Reference proteome</keyword>
<dbReference type="EMBL" id="JAODUO010001201">
    <property type="protein sequence ID" value="KAK2169029.1"/>
    <property type="molecule type" value="Genomic_DNA"/>
</dbReference>
<protein>
    <submittedName>
        <fullName evidence="9">Uncharacterized protein</fullName>
    </submittedName>
</protein>
<evidence type="ECO:0000256" key="3">
    <source>
        <dbReference type="ARBA" id="ARBA00022525"/>
    </source>
</evidence>
<dbReference type="PANTHER" id="PTHR46751:SF1">
    <property type="entry name" value="WAP FOUR-DISULFIDE CORE DOMAIN PROTEIN 6A"/>
    <property type="match status" value="1"/>
</dbReference>
<keyword evidence="6" id="KW-1015">Disulfide bond</keyword>
<comment type="subcellular location">
    <subcellularLocation>
        <location evidence="1">Secreted</location>
    </subcellularLocation>
</comment>
<keyword evidence="3" id="KW-0964">Secreted</keyword>
<dbReference type="GO" id="GO:0004867">
    <property type="term" value="F:serine-type endopeptidase inhibitor activity"/>
    <property type="evidence" value="ECO:0007669"/>
    <property type="project" value="UniProtKB-KW"/>
</dbReference>
<evidence type="ECO:0000256" key="4">
    <source>
        <dbReference type="ARBA" id="ARBA00022690"/>
    </source>
</evidence>
<name>A0AAD9NJ34_RIDPI</name>
<evidence type="ECO:0000256" key="6">
    <source>
        <dbReference type="ARBA" id="ARBA00023157"/>
    </source>
</evidence>
<evidence type="ECO:0000259" key="8">
    <source>
        <dbReference type="PROSITE" id="PS51252"/>
    </source>
</evidence>
<dbReference type="PANTHER" id="PTHR46751">
    <property type="entry name" value="EPPIN"/>
    <property type="match status" value="1"/>
</dbReference>
<dbReference type="InterPro" id="IPR056601">
    <property type="entry name" value="Galaxin_dom"/>
</dbReference>
<dbReference type="InterPro" id="IPR020901">
    <property type="entry name" value="Prtase_inh_Kunz-CS"/>
</dbReference>
<keyword evidence="5" id="KW-0722">Serine protease inhibitor</keyword>
<gene>
    <name evidence="9" type="ORF">NP493_1203g00012</name>
</gene>
<feature type="domain" description="Antistasin-like" evidence="8">
    <location>
        <begin position="73"/>
        <end position="103"/>
    </location>
</feature>
<dbReference type="InterPro" id="IPR036880">
    <property type="entry name" value="Kunitz_BPTI_sf"/>
</dbReference>
<dbReference type="Pfam" id="PF02822">
    <property type="entry name" value="Antistasin"/>
    <property type="match status" value="1"/>
</dbReference>
<dbReference type="GO" id="GO:0005576">
    <property type="term" value="C:extracellular region"/>
    <property type="evidence" value="ECO:0007669"/>
    <property type="project" value="UniProtKB-SubCell"/>
</dbReference>
<dbReference type="AlphaFoldDB" id="A0AAD9NJ34"/>
<evidence type="ECO:0000256" key="2">
    <source>
        <dbReference type="ARBA" id="ARBA00008768"/>
    </source>
</evidence>
<evidence type="ECO:0000313" key="10">
    <source>
        <dbReference type="Proteomes" id="UP001209878"/>
    </source>
</evidence>
<dbReference type="Pfam" id="PF00014">
    <property type="entry name" value="Kunitz_BPTI"/>
    <property type="match status" value="1"/>
</dbReference>
<evidence type="ECO:0000256" key="1">
    <source>
        <dbReference type="ARBA" id="ARBA00004613"/>
    </source>
</evidence>
<evidence type="ECO:0000259" key="7">
    <source>
        <dbReference type="PROSITE" id="PS50279"/>
    </source>
</evidence>
<dbReference type="CDD" id="cd00109">
    <property type="entry name" value="Kunitz-type"/>
    <property type="match status" value="1"/>
</dbReference>
<accession>A0AAD9NJ34</accession>
<dbReference type="Proteomes" id="UP001209878">
    <property type="component" value="Unassembled WGS sequence"/>
</dbReference>
<comment type="caution">
    <text evidence="9">The sequence shown here is derived from an EMBL/GenBank/DDBJ whole genome shotgun (WGS) entry which is preliminary data.</text>
</comment>
<dbReference type="InterPro" id="IPR002223">
    <property type="entry name" value="Kunitz_BPTI"/>
</dbReference>
<dbReference type="PROSITE" id="PS00280">
    <property type="entry name" value="BPTI_KUNITZ_1"/>
    <property type="match status" value="1"/>
</dbReference>
<dbReference type="SUPFAM" id="SSF57262">
    <property type="entry name" value="Leech antihemostatic proteins"/>
    <property type="match status" value="1"/>
</dbReference>
<dbReference type="InterPro" id="IPR004094">
    <property type="entry name" value="Antistasin-like"/>
</dbReference>
<comment type="similarity">
    <text evidence="2">Belongs to the protease inhibitor I15 (antistasin) family.</text>
</comment>
<dbReference type="InterPro" id="IPR011061">
    <property type="entry name" value="Hirudin/antistatin"/>
</dbReference>
<sequence length="315" mass="34918">MVASTTSCGTERDSVELEKGPRLPALCKLPAAPGLCLAYFPRWFFNSKTGKCEKFIYGGCGGNKNNFLTKEECDKTCWCPPPCRCYCEFGFQTDEYGCKICKCVDPCKGVFCPTGQICEAKKVWCKKAPCPPVTQCVVPDPNCCDGRPYDHVKQICCQRRLYDRQNDVDCCAVDSIYSVNKPYNVIKEICCQGVVQERPMNAECCGKKAFDVKRQFCCQGKLYNRHPDVICPDCCGAKPYSTMDELCCSGVVSWKPRNGKCCGKKAYNALEETCCDGVVQKRPTNAACCGRVAYDSLLFVCCGGKVQERPVNAFG</sequence>
<dbReference type="SMART" id="SM00131">
    <property type="entry name" value="KU"/>
    <property type="match status" value="1"/>
</dbReference>
<dbReference type="Pfam" id="PF24748">
    <property type="entry name" value="Galaxin_repeat"/>
    <property type="match status" value="1"/>
</dbReference>
<dbReference type="PRINTS" id="PR00759">
    <property type="entry name" value="BASICPTASE"/>
</dbReference>
<dbReference type="PROSITE" id="PS50279">
    <property type="entry name" value="BPTI_KUNITZ_2"/>
    <property type="match status" value="1"/>
</dbReference>
<dbReference type="FunFam" id="4.10.410.10:FF:000021">
    <property type="entry name" value="Serine protease inhibitor, putative"/>
    <property type="match status" value="1"/>
</dbReference>
<proteinExistence type="inferred from homology"/>
<organism evidence="9 10">
    <name type="scientific">Ridgeia piscesae</name>
    <name type="common">Tubeworm</name>
    <dbReference type="NCBI Taxonomy" id="27915"/>
    <lineage>
        <taxon>Eukaryota</taxon>
        <taxon>Metazoa</taxon>
        <taxon>Spiralia</taxon>
        <taxon>Lophotrochozoa</taxon>
        <taxon>Annelida</taxon>
        <taxon>Polychaeta</taxon>
        <taxon>Sedentaria</taxon>
        <taxon>Canalipalpata</taxon>
        <taxon>Sabellida</taxon>
        <taxon>Siboglinidae</taxon>
        <taxon>Ridgeia</taxon>
    </lineage>
</organism>
<dbReference type="SUPFAM" id="SSF57362">
    <property type="entry name" value="BPTI-like"/>
    <property type="match status" value="1"/>
</dbReference>
<reference evidence="9" key="1">
    <citation type="journal article" date="2023" name="Mol. Biol. Evol.">
        <title>Third-Generation Sequencing Reveals the Adaptive Role of the Epigenome in Three Deep-Sea Polychaetes.</title>
        <authorList>
            <person name="Perez M."/>
            <person name="Aroh O."/>
            <person name="Sun Y."/>
            <person name="Lan Y."/>
            <person name="Juniper S.K."/>
            <person name="Young C.R."/>
            <person name="Angers B."/>
            <person name="Qian P.Y."/>
        </authorList>
    </citation>
    <scope>NUCLEOTIDE SEQUENCE</scope>
    <source>
        <strain evidence="9">R07B-5</strain>
    </source>
</reference>
<dbReference type="PROSITE" id="PS51252">
    <property type="entry name" value="ANTISTASIN"/>
    <property type="match status" value="1"/>
</dbReference>
<feature type="domain" description="BPTI/Kunitz inhibitor" evidence="7">
    <location>
        <begin position="27"/>
        <end position="77"/>
    </location>
</feature>
<dbReference type="Gene3D" id="4.10.410.10">
    <property type="entry name" value="Pancreatic trypsin inhibitor Kunitz domain"/>
    <property type="match status" value="1"/>
</dbReference>
<evidence type="ECO:0000313" key="9">
    <source>
        <dbReference type="EMBL" id="KAK2169029.1"/>
    </source>
</evidence>
<evidence type="ECO:0000256" key="5">
    <source>
        <dbReference type="ARBA" id="ARBA00022900"/>
    </source>
</evidence>
<dbReference type="InterPro" id="IPR051388">
    <property type="entry name" value="Serpin_venom_toxin"/>
</dbReference>